<dbReference type="InterPro" id="IPR050097">
    <property type="entry name" value="Ferredoxin-NADP_redctase_2"/>
</dbReference>
<evidence type="ECO:0000259" key="3">
    <source>
        <dbReference type="Pfam" id="PF07992"/>
    </source>
</evidence>
<keyword evidence="2 4" id="KW-0560">Oxidoreductase</keyword>
<dbReference type="SUPFAM" id="SSF51905">
    <property type="entry name" value="FAD/NAD(P)-binding domain"/>
    <property type="match status" value="2"/>
</dbReference>
<dbReference type="InterPro" id="IPR023753">
    <property type="entry name" value="FAD/NAD-binding_dom"/>
</dbReference>
<proteinExistence type="predicted"/>
<feature type="domain" description="FAD/NAD(P)-binding" evidence="3">
    <location>
        <begin position="5"/>
        <end position="295"/>
    </location>
</feature>
<dbReference type="AlphaFoldDB" id="A0A098EAE5"/>
<evidence type="ECO:0000256" key="2">
    <source>
        <dbReference type="ARBA" id="ARBA00023002"/>
    </source>
</evidence>
<dbReference type="EMBL" id="CCXY01000226">
    <property type="protein sequence ID" value="CEG12972.1"/>
    <property type="molecule type" value="Genomic_DNA"/>
</dbReference>
<dbReference type="GO" id="GO:0004791">
    <property type="term" value="F:thioredoxin-disulfide reductase (NADPH) activity"/>
    <property type="evidence" value="ECO:0007669"/>
    <property type="project" value="UniProtKB-EC"/>
</dbReference>
<accession>A0A098EAE5</accession>
<dbReference type="PRINTS" id="PR00469">
    <property type="entry name" value="PNDRDTASEII"/>
</dbReference>
<evidence type="ECO:0000313" key="4">
    <source>
        <dbReference type="EMBL" id="CEG12972.1"/>
    </source>
</evidence>
<keyword evidence="1" id="KW-0285">Flavoprotein</keyword>
<dbReference type="EC" id="1.8.1.9" evidence="4"/>
<sequence>MNEIDIAIIGAGPAGLTAGIYAGRSKLNVKIFDSGVGGGMMATAHAIENYPGFESISGMELAERMLNQCKKYAEIEEIETVERIEIERNNLKKIKTENNEYTAKAVIIATGLTHKKLNLKGEKEFLGRGVSYCATCDGMFFKGKNVLVVGKGHTAVSDALYLSDIASVVYIANNGDAFTGEQIDIDVLNSKKNIKIFYNADLREIKGEKLVKKALINVNEKDNMERRSDLDVDGVFIAAGEIANTEIFKVSGLNLNEKGSIIVDSLQRTNIDGIFAAGDVTNSSVKQVSVAVGSGAIAGLEAHKYVKKFEKAK</sequence>
<evidence type="ECO:0000256" key="1">
    <source>
        <dbReference type="ARBA" id="ARBA00022630"/>
    </source>
</evidence>
<organism evidence="4">
    <name type="scientific">groundwater metagenome</name>
    <dbReference type="NCBI Taxonomy" id="717931"/>
    <lineage>
        <taxon>unclassified sequences</taxon>
        <taxon>metagenomes</taxon>
        <taxon>ecological metagenomes</taxon>
    </lineage>
</organism>
<gene>
    <name evidence="4" type="ORF">MSIBF_A3010003</name>
</gene>
<dbReference type="PRINTS" id="PR00368">
    <property type="entry name" value="FADPNR"/>
</dbReference>
<protein>
    <submittedName>
        <fullName evidence="4">Putative thioredoxin reductase</fullName>
        <ecNumber evidence="4">1.8.1.9</ecNumber>
    </submittedName>
</protein>
<reference evidence="4" key="1">
    <citation type="submission" date="2014-09" db="EMBL/GenBank/DDBJ databases">
        <authorList>
            <person name="Probst J Alexander"/>
        </authorList>
    </citation>
    <scope>NUCLEOTIDE SEQUENCE</scope>
</reference>
<dbReference type="PANTHER" id="PTHR48105">
    <property type="entry name" value="THIOREDOXIN REDUCTASE 1-RELATED-RELATED"/>
    <property type="match status" value="1"/>
</dbReference>
<dbReference type="InterPro" id="IPR036188">
    <property type="entry name" value="FAD/NAD-bd_sf"/>
</dbReference>
<name>A0A098EAE5_9ZZZZ</name>
<dbReference type="Pfam" id="PF07992">
    <property type="entry name" value="Pyr_redox_2"/>
    <property type="match status" value="1"/>
</dbReference>
<dbReference type="Gene3D" id="3.50.50.60">
    <property type="entry name" value="FAD/NAD(P)-binding domain"/>
    <property type="match status" value="2"/>
</dbReference>